<sequence length="378" mass="41363">MVFQTLLDSMKKTLVSAFLLVLTAWVMISCSKDPNGTPEPSTAPDRKALLTYWADSLVKPGYARFNGKMVELKAKTTAFTAAPTETTLRASRQAWQEAYVEWQRVELYEFGPAEQVSLRNHFNIYPTDAAGIRQNIGSGNYNLDLATAIPQQGFPALDYLLNGIATGDAAIAQQFASSANHRRYLTDVVAKMEEKFNAVNAQWNGSYRDTFINNAGTDASSSLSRVVNAYSLYYERFLRAGKVGIPAGTMTGTPLPDRIEAYYFRGALPLQLATTAHATVQKFFAGREGQPSLKSYLDAVGAKDSRTNQALSGIIINQLNASYQQLSGLGPDLFTTITSRNADAVASYNEMQKAVRMIKVDMTSALGVTVTYVDNDGD</sequence>
<proteinExistence type="predicted"/>
<dbReference type="Pfam" id="PF09375">
    <property type="entry name" value="Peptidase_M75"/>
    <property type="match status" value="1"/>
</dbReference>
<reference evidence="5" key="1">
    <citation type="journal article" date="2019" name="Int. J. Syst. Evol. Microbiol.">
        <title>The Global Catalogue of Microorganisms (GCM) 10K type strain sequencing project: providing services to taxonomists for standard genome sequencing and annotation.</title>
        <authorList>
            <consortium name="The Broad Institute Genomics Platform"/>
            <consortium name="The Broad Institute Genome Sequencing Center for Infectious Disease"/>
            <person name="Wu L."/>
            <person name="Ma J."/>
        </authorList>
    </citation>
    <scope>NUCLEOTIDE SEQUENCE [LARGE SCALE GENOMIC DNA]</scope>
    <source>
        <strain evidence="5">JCM 17924</strain>
    </source>
</reference>
<dbReference type="CDD" id="cd14659">
    <property type="entry name" value="Imelysin-like_IPPA"/>
    <property type="match status" value="1"/>
</dbReference>
<dbReference type="InterPro" id="IPR038352">
    <property type="entry name" value="Imelysin_sf"/>
</dbReference>
<dbReference type="InterPro" id="IPR034984">
    <property type="entry name" value="Imelysin-like_IPPA"/>
</dbReference>
<dbReference type="InterPro" id="IPR018976">
    <property type="entry name" value="Imelysin-like"/>
</dbReference>
<evidence type="ECO:0000259" key="3">
    <source>
        <dbReference type="Pfam" id="PF09375"/>
    </source>
</evidence>
<keyword evidence="5" id="KW-1185">Reference proteome</keyword>
<dbReference type="Gene3D" id="1.20.1420.20">
    <property type="entry name" value="M75 peptidase, HXXE motif"/>
    <property type="match status" value="1"/>
</dbReference>
<evidence type="ECO:0000313" key="4">
    <source>
        <dbReference type="EMBL" id="GAA4385045.1"/>
    </source>
</evidence>
<organism evidence="4 5">
    <name type="scientific">Hymenobacter koreensis</name>
    <dbReference type="NCBI Taxonomy" id="1084523"/>
    <lineage>
        <taxon>Bacteria</taxon>
        <taxon>Pseudomonadati</taxon>
        <taxon>Bacteroidota</taxon>
        <taxon>Cytophagia</taxon>
        <taxon>Cytophagales</taxon>
        <taxon>Hymenobacteraceae</taxon>
        <taxon>Hymenobacter</taxon>
    </lineage>
</organism>
<comment type="caution">
    <text evidence="4">The sequence shown here is derived from an EMBL/GenBank/DDBJ whole genome shotgun (WGS) entry which is preliminary data.</text>
</comment>
<comment type="subcellular location">
    <subcellularLocation>
        <location evidence="1">Cell envelope</location>
    </subcellularLocation>
</comment>
<accession>A0ABP8J4T0</accession>
<feature type="domain" description="Imelysin-like" evidence="3">
    <location>
        <begin position="60"/>
        <end position="314"/>
    </location>
</feature>
<dbReference type="EMBL" id="BAABHA010000010">
    <property type="protein sequence ID" value="GAA4385045.1"/>
    <property type="molecule type" value="Genomic_DNA"/>
</dbReference>
<evidence type="ECO:0000256" key="2">
    <source>
        <dbReference type="ARBA" id="ARBA00022729"/>
    </source>
</evidence>
<protein>
    <submittedName>
        <fullName evidence="4">Imelysin family protein</fullName>
    </submittedName>
</protein>
<name>A0ABP8J4T0_9BACT</name>
<gene>
    <name evidence="4" type="ORF">GCM10023186_28020</name>
</gene>
<keyword evidence="2" id="KW-0732">Signal</keyword>
<dbReference type="Proteomes" id="UP001500454">
    <property type="component" value="Unassembled WGS sequence"/>
</dbReference>
<evidence type="ECO:0000313" key="5">
    <source>
        <dbReference type="Proteomes" id="UP001500454"/>
    </source>
</evidence>
<evidence type="ECO:0000256" key="1">
    <source>
        <dbReference type="ARBA" id="ARBA00004196"/>
    </source>
</evidence>